<evidence type="ECO:0000256" key="3">
    <source>
        <dbReference type="ARBA" id="ARBA00023163"/>
    </source>
</evidence>
<protein>
    <submittedName>
        <fullName evidence="6">Crp/Fnr family transcriptional regulator</fullName>
    </submittedName>
</protein>
<dbReference type="PANTHER" id="PTHR24567">
    <property type="entry name" value="CRP FAMILY TRANSCRIPTIONAL REGULATORY PROTEIN"/>
    <property type="match status" value="1"/>
</dbReference>
<dbReference type="Pfam" id="PF00027">
    <property type="entry name" value="cNMP_binding"/>
    <property type="match status" value="1"/>
</dbReference>
<dbReference type="InterPro" id="IPR018490">
    <property type="entry name" value="cNMP-bd_dom_sf"/>
</dbReference>
<dbReference type="InterPro" id="IPR036390">
    <property type="entry name" value="WH_DNA-bd_sf"/>
</dbReference>
<keyword evidence="2" id="KW-0238">DNA-binding</keyword>
<dbReference type="InterPro" id="IPR012318">
    <property type="entry name" value="HTH_CRP"/>
</dbReference>
<evidence type="ECO:0000256" key="2">
    <source>
        <dbReference type="ARBA" id="ARBA00023125"/>
    </source>
</evidence>
<dbReference type="InterPro" id="IPR000595">
    <property type="entry name" value="cNMP-bd_dom"/>
</dbReference>
<gene>
    <name evidence="6" type="ORF">ACFSQJ_18280</name>
</gene>
<name>A0ABW5N458_9FLAO</name>
<dbReference type="InterPro" id="IPR014710">
    <property type="entry name" value="RmlC-like_jellyroll"/>
</dbReference>
<accession>A0ABW5N458</accession>
<dbReference type="Pfam" id="PF13545">
    <property type="entry name" value="HTH_Crp_2"/>
    <property type="match status" value="1"/>
</dbReference>
<feature type="domain" description="Cyclic nucleotide-binding" evidence="4">
    <location>
        <begin position="9"/>
        <end position="131"/>
    </location>
</feature>
<dbReference type="InterPro" id="IPR050397">
    <property type="entry name" value="Env_Response_Regulators"/>
</dbReference>
<dbReference type="Gene3D" id="1.10.10.10">
    <property type="entry name" value="Winged helix-like DNA-binding domain superfamily/Winged helix DNA-binding domain"/>
    <property type="match status" value="1"/>
</dbReference>
<reference evidence="7" key="1">
    <citation type="journal article" date="2019" name="Int. J. Syst. Evol. Microbiol.">
        <title>The Global Catalogue of Microorganisms (GCM) 10K type strain sequencing project: providing services to taxonomists for standard genome sequencing and annotation.</title>
        <authorList>
            <consortium name="The Broad Institute Genomics Platform"/>
            <consortium name="The Broad Institute Genome Sequencing Center for Infectious Disease"/>
            <person name="Wu L."/>
            <person name="Ma J."/>
        </authorList>
    </citation>
    <scope>NUCLEOTIDE SEQUENCE [LARGE SCALE GENOMIC DNA]</scope>
    <source>
        <strain evidence="7">KCTC 52368</strain>
    </source>
</reference>
<dbReference type="PROSITE" id="PS51063">
    <property type="entry name" value="HTH_CRP_2"/>
    <property type="match status" value="1"/>
</dbReference>
<proteinExistence type="predicted"/>
<evidence type="ECO:0000259" key="4">
    <source>
        <dbReference type="PROSITE" id="PS50042"/>
    </source>
</evidence>
<dbReference type="CDD" id="cd00038">
    <property type="entry name" value="CAP_ED"/>
    <property type="match status" value="1"/>
</dbReference>
<dbReference type="SUPFAM" id="SSF51206">
    <property type="entry name" value="cAMP-binding domain-like"/>
    <property type="match status" value="1"/>
</dbReference>
<dbReference type="Gene3D" id="2.60.120.10">
    <property type="entry name" value="Jelly Rolls"/>
    <property type="match status" value="1"/>
</dbReference>
<dbReference type="SUPFAM" id="SSF46785">
    <property type="entry name" value="Winged helix' DNA-binding domain"/>
    <property type="match status" value="1"/>
</dbReference>
<evidence type="ECO:0000256" key="1">
    <source>
        <dbReference type="ARBA" id="ARBA00023015"/>
    </source>
</evidence>
<evidence type="ECO:0000313" key="7">
    <source>
        <dbReference type="Proteomes" id="UP001597526"/>
    </source>
</evidence>
<evidence type="ECO:0000313" key="6">
    <source>
        <dbReference type="EMBL" id="MFD2588879.1"/>
    </source>
</evidence>
<comment type="caution">
    <text evidence="6">The sequence shown here is derived from an EMBL/GenBank/DDBJ whole genome shotgun (WGS) entry which is preliminary data.</text>
</comment>
<dbReference type="PANTHER" id="PTHR24567:SF26">
    <property type="entry name" value="REGULATORY PROTEIN YEIL"/>
    <property type="match status" value="1"/>
</dbReference>
<sequence>MANDLKLIFGDILELDLMYEIAKEGKLVQFEQGEIIIDIGDFIKKIPLLLSGAIKILREDDNGDELLLYYLERGDTCSITMTCCLGATKSEITAIAETNVELIMVPISKMEEWTGKYKSWRKFIFDNYHSRLNELLATVDSIAFMNMDQRLISYLKEKCRIAKSNTIISTHQDIAFDLHSSRVVISRLLKKLERLGTIKLHRNQIEIIKL</sequence>
<keyword evidence="1" id="KW-0805">Transcription regulation</keyword>
<dbReference type="RefSeq" id="WP_377768340.1">
    <property type="nucleotide sequence ID" value="NZ_JBHULB010000082.1"/>
</dbReference>
<feature type="domain" description="HTH crp-type" evidence="5">
    <location>
        <begin position="145"/>
        <end position="210"/>
    </location>
</feature>
<dbReference type="EMBL" id="JBHULB010000082">
    <property type="protein sequence ID" value="MFD2588879.1"/>
    <property type="molecule type" value="Genomic_DNA"/>
</dbReference>
<keyword evidence="7" id="KW-1185">Reference proteome</keyword>
<dbReference type="PROSITE" id="PS50042">
    <property type="entry name" value="CNMP_BINDING_3"/>
    <property type="match status" value="1"/>
</dbReference>
<dbReference type="Proteomes" id="UP001597526">
    <property type="component" value="Unassembled WGS sequence"/>
</dbReference>
<organism evidence="6 7">
    <name type="scientific">Croceitalea marina</name>
    <dbReference type="NCBI Taxonomy" id="1775166"/>
    <lineage>
        <taxon>Bacteria</taxon>
        <taxon>Pseudomonadati</taxon>
        <taxon>Bacteroidota</taxon>
        <taxon>Flavobacteriia</taxon>
        <taxon>Flavobacteriales</taxon>
        <taxon>Flavobacteriaceae</taxon>
        <taxon>Croceitalea</taxon>
    </lineage>
</organism>
<dbReference type="InterPro" id="IPR036388">
    <property type="entry name" value="WH-like_DNA-bd_sf"/>
</dbReference>
<evidence type="ECO:0000259" key="5">
    <source>
        <dbReference type="PROSITE" id="PS51063"/>
    </source>
</evidence>
<keyword evidence="3" id="KW-0804">Transcription</keyword>